<name>F0ZAF4_DICPU</name>
<dbReference type="EMBL" id="GL870964">
    <property type="protein sequence ID" value="EGC39040.1"/>
    <property type="molecule type" value="Genomic_DNA"/>
</dbReference>
<proteinExistence type="predicted"/>
<dbReference type="KEGG" id="dpp:DICPUDRAFT_75349"/>
<evidence type="ECO:0000313" key="1">
    <source>
        <dbReference type="EMBL" id="EGC39040.1"/>
    </source>
</evidence>
<protein>
    <submittedName>
        <fullName evidence="1">Uncharacterized protein</fullName>
    </submittedName>
</protein>
<dbReference type="Proteomes" id="UP000001064">
    <property type="component" value="Unassembled WGS sequence"/>
</dbReference>
<dbReference type="GeneID" id="10506062"/>
<dbReference type="RefSeq" id="XP_003284390.1">
    <property type="nucleotide sequence ID" value="XM_003284342.1"/>
</dbReference>
<dbReference type="VEuPathDB" id="AmoebaDB:DICPUDRAFT_75349"/>
<organism evidence="1 2">
    <name type="scientific">Dictyostelium purpureum</name>
    <name type="common">Slime mold</name>
    <dbReference type="NCBI Taxonomy" id="5786"/>
    <lineage>
        <taxon>Eukaryota</taxon>
        <taxon>Amoebozoa</taxon>
        <taxon>Evosea</taxon>
        <taxon>Eumycetozoa</taxon>
        <taxon>Dictyostelia</taxon>
        <taxon>Dictyosteliales</taxon>
        <taxon>Dictyosteliaceae</taxon>
        <taxon>Dictyostelium</taxon>
    </lineage>
</organism>
<reference evidence="2" key="1">
    <citation type="journal article" date="2011" name="Genome Biol.">
        <title>Comparative genomics of the social amoebae Dictyostelium discoideum and Dictyostelium purpureum.</title>
        <authorList>
            <consortium name="US DOE Joint Genome Institute (JGI-PGF)"/>
            <person name="Sucgang R."/>
            <person name="Kuo A."/>
            <person name="Tian X."/>
            <person name="Salerno W."/>
            <person name="Parikh A."/>
            <person name="Feasley C.L."/>
            <person name="Dalin E."/>
            <person name="Tu H."/>
            <person name="Huang E."/>
            <person name="Barry K."/>
            <person name="Lindquist E."/>
            <person name="Shapiro H."/>
            <person name="Bruce D."/>
            <person name="Schmutz J."/>
            <person name="Salamov A."/>
            <person name="Fey P."/>
            <person name="Gaudet P."/>
            <person name="Anjard C."/>
            <person name="Babu M.M."/>
            <person name="Basu S."/>
            <person name="Bushmanova Y."/>
            <person name="van der Wel H."/>
            <person name="Katoh-Kurasawa M."/>
            <person name="Dinh C."/>
            <person name="Coutinho P.M."/>
            <person name="Saito T."/>
            <person name="Elias M."/>
            <person name="Schaap P."/>
            <person name="Kay R.R."/>
            <person name="Henrissat B."/>
            <person name="Eichinger L."/>
            <person name="Rivero F."/>
            <person name="Putnam N.H."/>
            <person name="West C.M."/>
            <person name="Loomis W.F."/>
            <person name="Chisholm R.L."/>
            <person name="Shaulsky G."/>
            <person name="Strassmann J.E."/>
            <person name="Queller D.C."/>
            <person name="Kuspa A."/>
            <person name="Grigoriev I.V."/>
        </authorList>
    </citation>
    <scope>NUCLEOTIDE SEQUENCE [LARGE SCALE GENOMIC DNA]</scope>
    <source>
        <strain evidence="2">QSDP1</strain>
    </source>
</reference>
<accession>F0ZAF4</accession>
<dbReference type="AlphaFoldDB" id="F0ZAF4"/>
<sequence length="118" mass="13737">MNITRNTKRRELLEQLEFAQDLQSENHNTKSEITILQDKFSKESFNIGHDTLVGVSKVSPSSRANSSPIISLNTSEEINGYRIKEIEHVFESYRIAKEREFSNGKRFKNQTVYRKSNK</sequence>
<keyword evidence="2" id="KW-1185">Reference proteome</keyword>
<gene>
    <name evidence="1" type="ORF">DICPUDRAFT_75349</name>
</gene>
<evidence type="ECO:0000313" key="2">
    <source>
        <dbReference type="Proteomes" id="UP000001064"/>
    </source>
</evidence>
<dbReference type="InParanoid" id="F0ZAF4"/>